<dbReference type="RefSeq" id="WP_090152590.1">
    <property type="nucleotide sequence ID" value="NZ_PDYF01000008.1"/>
</dbReference>
<evidence type="ECO:0000313" key="1">
    <source>
        <dbReference type="EMBL" id="PHU35805.1"/>
    </source>
</evidence>
<accession>A0A2G3DY58</accession>
<comment type="caution">
    <text evidence="1">The sequence shown here is derived from an EMBL/GenBank/DDBJ whole genome shotgun (WGS) entry which is preliminary data.</text>
</comment>
<protein>
    <submittedName>
        <fullName evidence="1">Pyrroloquinoline quinone biosynthesis protein PqqD</fullName>
    </submittedName>
</protein>
<organism evidence="1 2">
    <name type="scientific">Pseudobutyrivibrio ruminis</name>
    <dbReference type="NCBI Taxonomy" id="46206"/>
    <lineage>
        <taxon>Bacteria</taxon>
        <taxon>Bacillati</taxon>
        <taxon>Bacillota</taxon>
        <taxon>Clostridia</taxon>
        <taxon>Lachnospirales</taxon>
        <taxon>Lachnospiraceae</taxon>
        <taxon>Pseudobutyrivibrio</taxon>
    </lineage>
</organism>
<evidence type="ECO:0000313" key="2">
    <source>
        <dbReference type="Proteomes" id="UP000225889"/>
    </source>
</evidence>
<sequence length="112" mass="12971">MKNNNNYLDFVYAIKEDLSWSTNESGQVVVEMENKGFTNRIAQKFFKKPAVSHITLEGLGSFIFSSIDGKRSIYDIGLLVHDKFGDEAEPLYERLSTYMKRLDQLNFIHKVE</sequence>
<dbReference type="EMBL" id="PDYF01000008">
    <property type="protein sequence ID" value="PHU35805.1"/>
    <property type="molecule type" value="Genomic_DNA"/>
</dbReference>
<proteinExistence type="predicted"/>
<name>A0A2G3DY58_9FIRM</name>
<gene>
    <name evidence="1" type="ORF">CSX01_04140</name>
</gene>
<reference evidence="1 2" key="1">
    <citation type="submission" date="2017-10" db="EMBL/GenBank/DDBJ databases">
        <title>Resolving the taxonomy of Roseburia spp., Eubacterium rectale and Agathobacter spp. through phylogenomic analysis.</title>
        <authorList>
            <person name="Sheridan P.O."/>
            <person name="Walker A.W."/>
            <person name="Duncan S.H."/>
            <person name="Scott K.P."/>
            <person name="Toole P.W.O."/>
            <person name="Luis P."/>
            <person name="Flint H.J."/>
        </authorList>
    </citation>
    <scope>NUCLEOTIDE SEQUENCE [LARGE SCALE GENOMIC DNA]</scope>
    <source>
        <strain evidence="1 2">JK626</strain>
    </source>
</reference>
<dbReference type="Proteomes" id="UP000225889">
    <property type="component" value="Unassembled WGS sequence"/>
</dbReference>
<reference evidence="1 2" key="2">
    <citation type="submission" date="2017-10" db="EMBL/GenBank/DDBJ databases">
        <authorList>
            <person name="Banno H."/>
            <person name="Chua N.-H."/>
        </authorList>
    </citation>
    <scope>NUCLEOTIDE SEQUENCE [LARGE SCALE GENOMIC DNA]</scope>
    <source>
        <strain evidence="1 2">JK626</strain>
    </source>
</reference>
<dbReference type="AlphaFoldDB" id="A0A2G3DY58"/>